<sequence length="50" mass="6108">MIFGSPLRFTIRYLNSILVMNSFKSEKTWLLTFCKFNRLEFCFEGIDRMY</sequence>
<proteinExistence type="predicted"/>
<organism evidence="1">
    <name type="scientific">Rhizophora mucronata</name>
    <name type="common">Asiatic mangrove</name>
    <dbReference type="NCBI Taxonomy" id="61149"/>
    <lineage>
        <taxon>Eukaryota</taxon>
        <taxon>Viridiplantae</taxon>
        <taxon>Streptophyta</taxon>
        <taxon>Embryophyta</taxon>
        <taxon>Tracheophyta</taxon>
        <taxon>Spermatophyta</taxon>
        <taxon>Magnoliopsida</taxon>
        <taxon>eudicotyledons</taxon>
        <taxon>Gunneridae</taxon>
        <taxon>Pentapetalae</taxon>
        <taxon>rosids</taxon>
        <taxon>fabids</taxon>
        <taxon>Malpighiales</taxon>
        <taxon>Rhizophoraceae</taxon>
        <taxon>Rhizophora</taxon>
    </lineage>
</organism>
<dbReference type="EMBL" id="GGEC01081490">
    <property type="protein sequence ID" value="MBX61974.1"/>
    <property type="molecule type" value="Transcribed_RNA"/>
</dbReference>
<reference evidence="1" key="1">
    <citation type="submission" date="2018-02" db="EMBL/GenBank/DDBJ databases">
        <title>Rhizophora mucronata_Transcriptome.</title>
        <authorList>
            <person name="Meera S.P."/>
            <person name="Sreeshan A."/>
            <person name="Augustine A."/>
        </authorList>
    </citation>
    <scope>NUCLEOTIDE SEQUENCE</scope>
    <source>
        <tissue evidence="1">Leaf</tissue>
    </source>
</reference>
<evidence type="ECO:0000313" key="1">
    <source>
        <dbReference type="EMBL" id="MBX61974.1"/>
    </source>
</evidence>
<accession>A0A2P2Q4T5</accession>
<name>A0A2P2Q4T5_RHIMU</name>
<dbReference type="AlphaFoldDB" id="A0A2P2Q4T5"/>
<protein>
    <submittedName>
        <fullName evidence="1">Uncharacterized protein</fullName>
    </submittedName>
</protein>